<evidence type="ECO:0000256" key="1">
    <source>
        <dbReference type="SAM" id="Phobius"/>
    </source>
</evidence>
<organism evidence="2 3">
    <name type="scientific">Albidovulum salinarum</name>
    <dbReference type="NCBI Taxonomy" id="2984153"/>
    <lineage>
        <taxon>Bacteria</taxon>
        <taxon>Pseudomonadati</taxon>
        <taxon>Pseudomonadota</taxon>
        <taxon>Alphaproteobacteria</taxon>
        <taxon>Rhodobacterales</taxon>
        <taxon>Paracoccaceae</taxon>
        <taxon>Albidovulum</taxon>
    </lineage>
</organism>
<keyword evidence="1" id="KW-0812">Transmembrane</keyword>
<dbReference type="Proteomes" id="UP001209535">
    <property type="component" value="Unassembled WGS sequence"/>
</dbReference>
<protein>
    <submittedName>
        <fullName evidence="2">Uncharacterized protein</fullName>
    </submittedName>
</protein>
<keyword evidence="1" id="KW-0472">Membrane</keyword>
<feature type="transmembrane region" description="Helical" evidence="1">
    <location>
        <begin position="170"/>
        <end position="192"/>
    </location>
</feature>
<gene>
    <name evidence="2" type="ORF">OEZ60_11355</name>
</gene>
<evidence type="ECO:0000313" key="2">
    <source>
        <dbReference type="EMBL" id="MCU9848608.1"/>
    </source>
</evidence>
<evidence type="ECO:0000313" key="3">
    <source>
        <dbReference type="Proteomes" id="UP001209535"/>
    </source>
</evidence>
<keyword evidence="1" id="KW-1133">Transmembrane helix</keyword>
<comment type="caution">
    <text evidence="2">The sequence shown here is derived from an EMBL/GenBank/DDBJ whole genome shotgun (WGS) entry which is preliminary data.</text>
</comment>
<dbReference type="EMBL" id="JAOVQO010000009">
    <property type="protein sequence ID" value="MCU9848608.1"/>
    <property type="molecule type" value="Genomic_DNA"/>
</dbReference>
<sequence length="311" mass="33079">MTRGPTTDGETDLARRRQVDAFVQRHFTWRGTLRLHRAALGADILRAPVNVLLSPAHVTVRLTGWICRGLRLRRTADFLLRRQILLRTAVSARVEAAILTELLAAPPAEGEALGDRTALARAILSAPRFREAARSRGSIAAAQAMADRIAAAITEYSGARSAMAEFTTALMTLVAGAIVLQAVTPGMISMAAGVAESVSLKRAVADFPLGQTLGGVWYGIFPAGLSPRLVAAVAAGLMLLGSVITAFAGAFADVVQAWLGMHRRRLLRLLDTVEAETAASPGKPFAASEHLLARVFDLSDAALSLLRIFRG</sequence>
<proteinExistence type="predicted"/>
<reference evidence="2 3" key="1">
    <citation type="submission" date="2022-10" db="EMBL/GenBank/DDBJ databases">
        <title>Defluviimonas sp. nov., isolated from ocean surface sediments.</title>
        <authorList>
            <person name="He W."/>
            <person name="Wang L."/>
            <person name="Zhang D.-F."/>
        </authorList>
    </citation>
    <scope>NUCLEOTIDE SEQUENCE [LARGE SCALE GENOMIC DNA]</scope>
    <source>
        <strain evidence="2 3">WL0024</strain>
    </source>
</reference>
<accession>A0ABT2X3T0</accession>
<name>A0ABT2X3T0_9RHOB</name>
<keyword evidence="3" id="KW-1185">Reference proteome</keyword>
<dbReference type="RefSeq" id="WP_263336115.1">
    <property type="nucleotide sequence ID" value="NZ_JAOVQO010000009.1"/>
</dbReference>
<dbReference type="Pfam" id="PF20340">
    <property type="entry name" value="DUF6635"/>
    <property type="match status" value="2"/>
</dbReference>
<dbReference type="InterPro" id="IPR046575">
    <property type="entry name" value="DUF6635"/>
</dbReference>
<feature type="transmembrane region" description="Helical" evidence="1">
    <location>
        <begin position="229"/>
        <end position="259"/>
    </location>
</feature>